<evidence type="ECO:0000313" key="1">
    <source>
        <dbReference type="EMBL" id="KAB2623133.1"/>
    </source>
</evidence>
<dbReference type="Proteomes" id="UP000327157">
    <property type="component" value="Chromosome 4"/>
</dbReference>
<gene>
    <name evidence="1" type="ORF">D8674_025315</name>
</gene>
<reference evidence="2" key="2">
    <citation type="submission" date="2019-10" db="EMBL/GenBank/DDBJ databases">
        <title>A de novo genome assembly of a pear dwarfing rootstock.</title>
        <authorList>
            <person name="Wang F."/>
            <person name="Wang J."/>
            <person name="Li S."/>
            <person name="Zhang Y."/>
            <person name="Fang M."/>
            <person name="Ma L."/>
            <person name="Zhao Y."/>
            <person name="Jiang S."/>
        </authorList>
    </citation>
    <scope>NUCLEOTIDE SEQUENCE [LARGE SCALE GENOMIC DNA]</scope>
</reference>
<comment type="caution">
    <text evidence="1">The sequence shown here is derived from an EMBL/GenBank/DDBJ whole genome shotgun (WGS) entry which is preliminary data.</text>
</comment>
<evidence type="ECO:0000313" key="2">
    <source>
        <dbReference type="Proteomes" id="UP000327157"/>
    </source>
</evidence>
<proteinExistence type="predicted"/>
<protein>
    <submittedName>
        <fullName evidence="1">Uncharacterized protein</fullName>
    </submittedName>
</protein>
<dbReference type="AlphaFoldDB" id="A0A5N5H982"/>
<accession>A0A5N5H982</accession>
<reference evidence="1 2" key="3">
    <citation type="submission" date="2019-11" db="EMBL/GenBank/DDBJ databases">
        <title>A de novo genome assembly of a pear dwarfing rootstock.</title>
        <authorList>
            <person name="Wang F."/>
            <person name="Wang J."/>
            <person name="Li S."/>
            <person name="Zhang Y."/>
            <person name="Fang M."/>
            <person name="Ma L."/>
            <person name="Zhao Y."/>
            <person name="Jiang S."/>
        </authorList>
    </citation>
    <scope>NUCLEOTIDE SEQUENCE [LARGE SCALE GENOMIC DNA]</scope>
    <source>
        <strain evidence="1">S2</strain>
        <tissue evidence="1">Leaf</tissue>
    </source>
</reference>
<dbReference type="EMBL" id="SMOL01000231">
    <property type="protein sequence ID" value="KAB2623133.1"/>
    <property type="molecule type" value="Genomic_DNA"/>
</dbReference>
<reference evidence="1 2" key="1">
    <citation type="submission" date="2019-09" db="EMBL/GenBank/DDBJ databases">
        <authorList>
            <person name="Ou C."/>
        </authorList>
    </citation>
    <scope>NUCLEOTIDE SEQUENCE [LARGE SCALE GENOMIC DNA]</scope>
    <source>
        <strain evidence="1">S2</strain>
        <tissue evidence="1">Leaf</tissue>
    </source>
</reference>
<keyword evidence="2" id="KW-1185">Reference proteome</keyword>
<name>A0A5N5H982_9ROSA</name>
<organism evidence="1 2">
    <name type="scientific">Pyrus ussuriensis x Pyrus communis</name>
    <dbReference type="NCBI Taxonomy" id="2448454"/>
    <lineage>
        <taxon>Eukaryota</taxon>
        <taxon>Viridiplantae</taxon>
        <taxon>Streptophyta</taxon>
        <taxon>Embryophyta</taxon>
        <taxon>Tracheophyta</taxon>
        <taxon>Spermatophyta</taxon>
        <taxon>Magnoliopsida</taxon>
        <taxon>eudicotyledons</taxon>
        <taxon>Gunneridae</taxon>
        <taxon>Pentapetalae</taxon>
        <taxon>rosids</taxon>
        <taxon>fabids</taxon>
        <taxon>Rosales</taxon>
        <taxon>Rosaceae</taxon>
        <taxon>Amygdaloideae</taxon>
        <taxon>Maleae</taxon>
        <taxon>Pyrus</taxon>
    </lineage>
</organism>
<sequence>MYILVNVIDNLYGPQVFKDWIGVSPEDQGDCKQSQKEEIYAMLMDVACFSRNVQEENGWTPT</sequence>